<dbReference type="STRING" id="479431.Namu_5387"/>
<keyword evidence="2" id="KW-0378">Hydrolase</keyword>
<dbReference type="KEGG" id="nml:Namu_5387"/>
<dbReference type="AlphaFoldDB" id="C8XDG0"/>
<organism evidence="2 3">
    <name type="scientific">Nakamurella multipartita (strain ATCC 700099 / DSM 44233 / CIP 104796 / JCM 9543 / NBRC 105858 / Y-104)</name>
    <name type="common">Microsphaera multipartita</name>
    <dbReference type="NCBI Taxonomy" id="479431"/>
    <lineage>
        <taxon>Bacteria</taxon>
        <taxon>Bacillati</taxon>
        <taxon>Actinomycetota</taxon>
        <taxon>Actinomycetes</taxon>
        <taxon>Nakamurellales</taxon>
        <taxon>Nakamurellaceae</taxon>
        <taxon>Nakamurella</taxon>
    </lineage>
</organism>
<dbReference type="SUPFAM" id="SSF53474">
    <property type="entry name" value="alpha/beta-Hydrolases"/>
    <property type="match status" value="1"/>
</dbReference>
<reference evidence="3" key="1">
    <citation type="submission" date="2009-09" db="EMBL/GenBank/DDBJ databases">
        <title>The complete genome of Nakamurella multipartita DSM 44233.</title>
        <authorList>
            <consortium name="US DOE Joint Genome Institute (JGI-PGF)"/>
            <person name="Lucas S."/>
            <person name="Copeland A."/>
            <person name="Lapidus A."/>
            <person name="Glavina del Rio T."/>
            <person name="Dalin E."/>
            <person name="Tice H."/>
            <person name="Bruce D."/>
            <person name="Goodwin L."/>
            <person name="Pitluck S."/>
            <person name="Kyrpides N."/>
            <person name="Mavromatis K."/>
            <person name="Ivanova N."/>
            <person name="Ovchinnikova G."/>
            <person name="Sims D."/>
            <person name="Meincke L."/>
            <person name="Brettin T."/>
            <person name="Detter J.C."/>
            <person name="Han C."/>
            <person name="Larimer F."/>
            <person name="Land M."/>
            <person name="Hauser L."/>
            <person name="Markowitz V."/>
            <person name="Cheng J.-F."/>
            <person name="Hugenholtz P."/>
            <person name="Woyke T."/>
            <person name="Wu D."/>
            <person name="Klenk H.-P."/>
            <person name="Eisen J.A."/>
        </authorList>
    </citation>
    <scope>NUCLEOTIDE SEQUENCE [LARGE SCALE GENOMIC DNA]</scope>
    <source>
        <strain evidence="3">ATCC 700099 / DSM 44233 / CIP 104796 / JCM 9543 / NBRC 105858 / Y-104</strain>
    </source>
</reference>
<dbReference type="RefSeq" id="WP_015750450.1">
    <property type="nucleotide sequence ID" value="NC_013235.1"/>
</dbReference>
<feature type="domain" description="AB hydrolase-1" evidence="1">
    <location>
        <begin position="52"/>
        <end position="278"/>
    </location>
</feature>
<dbReference type="GO" id="GO:0016020">
    <property type="term" value="C:membrane"/>
    <property type="evidence" value="ECO:0007669"/>
    <property type="project" value="TreeGrafter"/>
</dbReference>
<dbReference type="PANTHER" id="PTHR43798:SF33">
    <property type="entry name" value="HYDROLASE, PUTATIVE (AFU_ORTHOLOGUE AFUA_2G14860)-RELATED"/>
    <property type="match status" value="1"/>
</dbReference>
<dbReference type="PANTHER" id="PTHR43798">
    <property type="entry name" value="MONOACYLGLYCEROL LIPASE"/>
    <property type="match status" value="1"/>
</dbReference>
<dbReference type="HOGENOM" id="CLU_020336_27_3_11"/>
<reference evidence="2 3" key="2">
    <citation type="journal article" date="2010" name="Stand. Genomic Sci.">
        <title>Complete genome sequence of Nakamurella multipartita type strain (Y-104).</title>
        <authorList>
            <person name="Tice H."/>
            <person name="Mayilraj S."/>
            <person name="Sims D."/>
            <person name="Lapidus A."/>
            <person name="Nolan M."/>
            <person name="Lucas S."/>
            <person name="Glavina Del Rio T."/>
            <person name="Copeland A."/>
            <person name="Cheng J.F."/>
            <person name="Meincke L."/>
            <person name="Bruce D."/>
            <person name="Goodwin L."/>
            <person name="Pitluck S."/>
            <person name="Ivanova N."/>
            <person name="Mavromatis K."/>
            <person name="Ovchinnikova G."/>
            <person name="Pati A."/>
            <person name="Chen A."/>
            <person name="Palaniappan K."/>
            <person name="Land M."/>
            <person name="Hauser L."/>
            <person name="Chang Y.J."/>
            <person name="Jeffries C.D."/>
            <person name="Detter J.C."/>
            <person name="Brettin T."/>
            <person name="Rohde M."/>
            <person name="Goker M."/>
            <person name="Bristow J."/>
            <person name="Eisen J.A."/>
            <person name="Markowitz V."/>
            <person name="Hugenholtz P."/>
            <person name="Kyrpides N.C."/>
            <person name="Klenk H.P."/>
            <person name="Chen F."/>
        </authorList>
    </citation>
    <scope>NUCLEOTIDE SEQUENCE [LARGE SCALE GENOMIC DNA]</scope>
    <source>
        <strain evidence="3">ATCC 700099 / DSM 44233 / CIP 104796 / JCM 9543 / NBRC 105858 / Y-104</strain>
    </source>
</reference>
<dbReference type="eggNOG" id="COG0596">
    <property type="taxonomic scope" value="Bacteria"/>
</dbReference>
<evidence type="ECO:0000313" key="3">
    <source>
        <dbReference type="Proteomes" id="UP000002218"/>
    </source>
</evidence>
<dbReference type="EMBL" id="CP001737">
    <property type="protein sequence ID" value="ACV81650.1"/>
    <property type="molecule type" value="Genomic_DNA"/>
</dbReference>
<name>C8XDG0_NAKMY</name>
<proteinExistence type="predicted"/>
<dbReference type="GO" id="GO:0016787">
    <property type="term" value="F:hydrolase activity"/>
    <property type="evidence" value="ECO:0007669"/>
    <property type="project" value="UniProtKB-KW"/>
</dbReference>
<sequence>MADTPVRDRAAFLQAYDEAMRRWAPGTETLDLDSDFGRTRVYLSGPPSAPPVLLLAAYGATSAEWSPLALDLAVDHRLHAVDIPGDPGRSVPGDAALATPADLRRWLVGVLDGLGLARVHPIGHSYGAWIALNFALGEPGRVSGLTLLDPTMCFTPMLKGYIFRATPTLMRPSGARRTAMIQWETRGVPLNQQWLEVTALGTDAFGLTSTVPTRIPAASAFDALTAPTAVVLAGRSRVLHARTTARRAGTRSALITVHTLADASHYGLPMTHPHAIADIVRATGTGAAPA</sequence>
<keyword evidence="3" id="KW-1185">Reference proteome</keyword>
<dbReference type="InParanoid" id="C8XDG0"/>
<evidence type="ECO:0000259" key="1">
    <source>
        <dbReference type="Pfam" id="PF12697"/>
    </source>
</evidence>
<accession>C8XDG0</accession>
<dbReference type="InterPro" id="IPR000073">
    <property type="entry name" value="AB_hydrolase_1"/>
</dbReference>
<dbReference type="OrthoDB" id="5513277at2"/>
<protein>
    <submittedName>
        <fullName evidence="2">Alpha/beta hydrolase</fullName>
    </submittedName>
</protein>
<dbReference type="Gene3D" id="3.40.50.1820">
    <property type="entry name" value="alpha/beta hydrolase"/>
    <property type="match status" value="1"/>
</dbReference>
<dbReference type="Pfam" id="PF12697">
    <property type="entry name" value="Abhydrolase_6"/>
    <property type="match status" value="1"/>
</dbReference>
<dbReference type="InterPro" id="IPR050266">
    <property type="entry name" value="AB_hydrolase_sf"/>
</dbReference>
<gene>
    <name evidence="2" type="ordered locus">Namu_5387</name>
</gene>
<evidence type="ECO:0000313" key="2">
    <source>
        <dbReference type="EMBL" id="ACV81650.1"/>
    </source>
</evidence>
<dbReference type="InterPro" id="IPR029058">
    <property type="entry name" value="AB_hydrolase_fold"/>
</dbReference>
<dbReference type="Proteomes" id="UP000002218">
    <property type="component" value="Chromosome"/>
</dbReference>